<accession>A0A914REC2</accession>
<sequence>MLSFVLSFLFHLAINGAAEPRSDGLFPGGFRGEEPMNHPHPRRFSEGPKSEFSRICSPWHPFGRWWLPDFLKNVSIEGMNGFCDIVRNENLTKAETEQQLDQWAHHQGEEVYVSLHFIHTAPPSFCANLEFTRAQCIVLLLCFLHMRVLVRLCGSSISTIIEITIVDFCKYNTRISHSKSDDDLRLWRHS</sequence>
<name>A0A914REC2_PAREQ</name>
<evidence type="ECO:0000313" key="3">
    <source>
        <dbReference type="WBParaSite" id="PEQ_0000002801-mRNA-1"/>
    </source>
</evidence>
<reference evidence="3" key="1">
    <citation type="submission" date="2022-11" db="UniProtKB">
        <authorList>
            <consortium name="WormBaseParasite"/>
        </authorList>
    </citation>
    <scope>IDENTIFICATION</scope>
</reference>
<keyword evidence="2" id="KW-1185">Reference proteome</keyword>
<proteinExistence type="predicted"/>
<evidence type="ECO:0000313" key="2">
    <source>
        <dbReference type="Proteomes" id="UP000887564"/>
    </source>
</evidence>
<protein>
    <submittedName>
        <fullName evidence="3">SXP/RAL-2 family protein Ani s 5-like cation-binding domain-containing protein</fullName>
    </submittedName>
</protein>
<feature type="chain" id="PRO_5036904206" evidence="1">
    <location>
        <begin position="19"/>
        <end position="190"/>
    </location>
</feature>
<dbReference type="WBParaSite" id="PEQ_0000002801-mRNA-1">
    <property type="protein sequence ID" value="PEQ_0000002801-mRNA-1"/>
    <property type="gene ID" value="PEQ_0000002801"/>
</dbReference>
<organism evidence="2 3">
    <name type="scientific">Parascaris equorum</name>
    <name type="common">Equine roundworm</name>
    <dbReference type="NCBI Taxonomy" id="6256"/>
    <lineage>
        <taxon>Eukaryota</taxon>
        <taxon>Metazoa</taxon>
        <taxon>Ecdysozoa</taxon>
        <taxon>Nematoda</taxon>
        <taxon>Chromadorea</taxon>
        <taxon>Rhabditida</taxon>
        <taxon>Spirurina</taxon>
        <taxon>Ascaridomorpha</taxon>
        <taxon>Ascaridoidea</taxon>
        <taxon>Ascarididae</taxon>
        <taxon>Parascaris</taxon>
    </lineage>
</organism>
<evidence type="ECO:0000256" key="1">
    <source>
        <dbReference type="SAM" id="SignalP"/>
    </source>
</evidence>
<dbReference type="Proteomes" id="UP000887564">
    <property type="component" value="Unplaced"/>
</dbReference>
<feature type="signal peptide" evidence="1">
    <location>
        <begin position="1"/>
        <end position="18"/>
    </location>
</feature>
<dbReference type="AlphaFoldDB" id="A0A914REC2"/>
<keyword evidence="1" id="KW-0732">Signal</keyword>